<dbReference type="AlphaFoldDB" id="A0A378PP49"/>
<dbReference type="Proteomes" id="UP000254133">
    <property type="component" value="Unassembled WGS sequence"/>
</dbReference>
<evidence type="ECO:0000313" key="1">
    <source>
        <dbReference type="EMBL" id="STY90298.1"/>
    </source>
</evidence>
<sequence>MAIVQYDPNITLGDFLNSLEESVHLAEQEEGLGRPINQALKDNL</sequence>
<dbReference type="RefSeq" id="WP_281270759.1">
    <property type="nucleotide sequence ID" value="NZ_UGPZ01000002.1"/>
</dbReference>
<proteinExistence type="predicted"/>
<accession>A0A378PP49</accession>
<gene>
    <name evidence="1" type="ORF">NCTC9426_00305</name>
</gene>
<evidence type="ECO:0000313" key="2">
    <source>
        <dbReference type="Proteomes" id="UP000254133"/>
    </source>
</evidence>
<reference evidence="1 2" key="1">
    <citation type="submission" date="2018-06" db="EMBL/GenBank/DDBJ databases">
        <authorList>
            <consortium name="Pathogen Informatics"/>
            <person name="Doyle S."/>
        </authorList>
    </citation>
    <scope>NUCLEOTIDE SEQUENCE [LARGE SCALE GENOMIC DNA]</scope>
    <source>
        <strain evidence="1 2">NCTC9426</strain>
    </source>
</reference>
<dbReference type="EMBL" id="UGPZ01000002">
    <property type="protein sequence ID" value="STY90298.1"/>
    <property type="molecule type" value="Genomic_DNA"/>
</dbReference>
<protein>
    <submittedName>
        <fullName evidence="1">Uncharacterized protein</fullName>
    </submittedName>
</protein>
<name>A0A378PP49_MORBO</name>
<organism evidence="1 2">
    <name type="scientific">Moraxella bovis</name>
    <dbReference type="NCBI Taxonomy" id="476"/>
    <lineage>
        <taxon>Bacteria</taxon>
        <taxon>Pseudomonadati</taxon>
        <taxon>Pseudomonadota</taxon>
        <taxon>Gammaproteobacteria</taxon>
        <taxon>Moraxellales</taxon>
        <taxon>Moraxellaceae</taxon>
        <taxon>Moraxella</taxon>
    </lineage>
</organism>